<reference evidence="1 2" key="1">
    <citation type="submission" date="2016-10" db="EMBL/GenBank/DDBJ databases">
        <authorList>
            <person name="de Groot N.N."/>
        </authorList>
    </citation>
    <scope>NUCLEOTIDE SEQUENCE [LARGE SCALE GENOMIC DNA]</scope>
    <source>
        <strain evidence="2">E92,LMG 26720,CCM 7988</strain>
    </source>
</reference>
<accession>A0A1I5TZ68</accession>
<gene>
    <name evidence="1" type="ORF">SAMN04515674_106283</name>
</gene>
<protein>
    <submittedName>
        <fullName evidence="1">Uncharacterized protein</fullName>
    </submittedName>
</protein>
<keyword evidence="2" id="KW-1185">Reference proteome</keyword>
<name>A0A1I5TZ68_9BACT</name>
<dbReference type="AlphaFoldDB" id="A0A1I5TZ68"/>
<evidence type="ECO:0000313" key="2">
    <source>
        <dbReference type="Proteomes" id="UP000199306"/>
    </source>
</evidence>
<dbReference type="OrthoDB" id="280897at2"/>
<dbReference type="STRING" id="1079859.SAMN04515674_106283"/>
<evidence type="ECO:0000313" key="1">
    <source>
        <dbReference type="EMBL" id="SFP88309.1"/>
    </source>
</evidence>
<dbReference type="RefSeq" id="WP_092017577.1">
    <property type="nucleotide sequence ID" value="NZ_FOXH01000006.1"/>
</dbReference>
<sequence length="498" mass="56072">MKRMLFAGILCVSVSLLYLGVHSQNYGDDLRLSALADTNFIIRFAPYPPKELNTNATPRQLVQFAWEEFLALNWKSSYLQNQKRDSPDLTWNYQQDQSPYPALAVWETYAHRTELRPYNDKMLPFDAPPHYSFGTPLTAYPGSNASFDLFQNLDENSEIGSCEVFAHVQTYDTLYKVLYQAKTNRDEYEYLLKNYNTKAALLTATTNTFNNIKQYKAYYKGATSSCNCPQTAGVVCLPCGGAPRSKGRDTYTGAMEVKTAWRELTAKDDPAKFFTRKVIYYRTDASGKIYYDNKIYALIGLHIIHKTQNYPAFIFATWEHVDVESDNMGYVKLNDPVNKNRLFADFKRLHPIAAITDASSNYVHQKLKKYNPNSIWQNYRLVGVQSVPTNNTNAYSFFLANYVIESDSTLANFHGSGIGKPFNALPNTLYKGNLISMGGCQGCHGVAQTTLGGDFSFLMDTVGKPVQTPDIGLAGKTAKIKSFIKAFAIGEKLKKTGK</sequence>
<dbReference type="Proteomes" id="UP000199306">
    <property type="component" value="Unassembled WGS sequence"/>
</dbReference>
<organism evidence="1 2">
    <name type="scientific">Pseudarcicella hirudinis</name>
    <dbReference type="NCBI Taxonomy" id="1079859"/>
    <lineage>
        <taxon>Bacteria</taxon>
        <taxon>Pseudomonadati</taxon>
        <taxon>Bacteroidota</taxon>
        <taxon>Cytophagia</taxon>
        <taxon>Cytophagales</taxon>
        <taxon>Flectobacillaceae</taxon>
        <taxon>Pseudarcicella</taxon>
    </lineage>
</organism>
<dbReference type="EMBL" id="FOXH01000006">
    <property type="protein sequence ID" value="SFP88309.1"/>
    <property type="molecule type" value="Genomic_DNA"/>
</dbReference>
<proteinExistence type="predicted"/>